<evidence type="ECO:0000313" key="1">
    <source>
        <dbReference type="EMBL" id="MPC12056.1"/>
    </source>
</evidence>
<dbReference type="AlphaFoldDB" id="A0A5B7CUQ1"/>
<sequence length="67" mass="6856">MLHPTSAQDRFMNNGASAIPAHLPELTLDGSCPKLPPCAPSARSASCTLLGAVGFGEIGLELARHSA</sequence>
<dbReference type="Proteomes" id="UP000324222">
    <property type="component" value="Unassembled WGS sequence"/>
</dbReference>
<evidence type="ECO:0000313" key="2">
    <source>
        <dbReference type="Proteomes" id="UP000324222"/>
    </source>
</evidence>
<comment type="caution">
    <text evidence="1">The sequence shown here is derived from an EMBL/GenBank/DDBJ whole genome shotgun (WGS) entry which is preliminary data.</text>
</comment>
<accession>A0A5B7CUQ1</accession>
<name>A0A5B7CUQ1_PORTR</name>
<reference evidence="1 2" key="1">
    <citation type="submission" date="2019-05" db="EMBL/GenBank/DDBJ databases">
        <title>Another draft genome of Portunus trituberculatus and its Hox gene families provides insights of decapod evolution.</title>
        <authorList>
            <person name="Jeong J.-H."/>
            <person name="Song I."/>
            <person name="Kim S."/>
            <person name="Choi T."/>
            <person name="Kim D."/>
            <person name="Ryu S."/>
            <person name="Kim W."/>
        </authorList>
    </citation>
    <scope>NUCLEOTIDE SEQUENCE [LARGE SCALE GENOMIC DNA]</scope>
    <source>
        <tissue evidence="1">Muscle</tissue>
    </source>
</reference>
<gene>
    <name evidence="1" type="ORF">E2C01_004733</name>
</gene>
<organism evidence="1 2">
    <name type="scientific">Portunus trituberculatus</name>
    <name type="common">Swimming crab</name>
    <name type="synonym">Neptunus trituberculatus</name>
    <dbReference type="NCBI Taxonomy" id="210409"/>
    <lineage>
        <taxon>Eukaryota</taxon>
        <taxon>Metazoa</taxon>
        <taxon>Ecdysozoa</taxon>
        <taxon>Arthropoda</taxon>
        <taxon>Crustacea</taxon>
        <taxon>Multicrustacea</taxon>
        <taxon>Malacostraca</taxon>
        <taxon>Eumalacostraca</taxon>
        <taxon>Eucarida</taxon>
        <taxon>Decapoda</taxon>
        <taxon>Pleocyemata</taxon>
        <taxon>Brachyura</taxon>
        <taxon>Eubrachyura</taxon>
        <taxon>Portunoidea</taxon>
        <taxon>Portunidae</taxon>
        <taxon>Portuninae</taxon>
        <taxon>Portunus</taxon>
    </lineage>
</organism>
<dbReference type="EMBL" id="VSRR010000195">
    <property type="protein sequence ID" value="MPC12056.1"/>
    <property type="molecule type" value="Genomic_DNA"/>
</dbReference>
<keyword evidence="2" id="KW-1185">Reference proteome</keyword>
<protein>
    <submittedName>
        <fullName evidence="1">Uncharacterized protein</fullName>
    </submittedName>
</protein>
<proteinExistence type="predicted"/>